<evidence type="ECO:0000256" key="2">
    <source>
        <dbReference type="ARBA" id="ARBA00022723"/>
    </source>
</evidence>
<keyword evidence="2" id="KW-0479">Metal-binding</keyword>
<sequence length="381" mass="41470">MSTSTLLPMSKVNISAQSSEETSSHGQTKARHSFSSSLEGTRRQRISMACLYCRRRKIRCCGGSPCRNCQRSKRECDYAPVPEEDNRTTREKKAFAKASKIANQLLPPATTSSPYNVSRPTYHEPVYGPSVRSAPYVRKRSSSMPGEAMPMGVPSAYDPPQWIYSQPNYHFAPPNQPSLVSTVPPYSSHFEEPLIQAPMSSQQSAPFDQHQVQPLKVLDTPSPISSSMSSFAALTRAPSSDDEHVPGAWLTPGLSTPLYLPPVSSGSLSPSFVQTAPCPGTLATLHQTSTPPTPTSMTFPSPHVIPTLFFPYAHTQPTNCTTQSVPADKNGQSPMISGSAGMMMKEPLSGLGLAENRDMYLGHGIGEDYYSSPLYHQEQAL</sequence>
<dbReference type="CDD" id="cd00067">
    <property type="entry name" value="GAL4"/>
    <property type="match status" value="1"/>
</dbReference>
<reference evidence="7 8" key="2">
    <citation type="submission" date="2024-01" db="EMBL/GenBank/DDBJ databases">
        <title>Comparative genomics of Cryptococcus and Kwoniella reveals pathogenesis evolution and contrasting modes of karyotype evolution via chromosome fusion or intercentromeric recombination.</title>
        <authorList>
            <person name="Coelho M.A."/>
            <person name="David-Palma M."/>
            <person name="Shea T."/>
            <person name="Bowers K."/>
            <person name="Mcginley-Smith S."/>
            <person name="Mohammad A.W."/>
            <person name="Gnirke A."/>
            <person name="Yurkov A.M."/>
            <person name="Nowrousian M."/>
            <person name="Sun S."/>
            <person name="Cuomo C.A."/>
            <person name="Heitman J."/>
        </authorList>
    </citation>
    <scope>NUCLEOTIDE SEQUENCE [LARGE SCALE GENOMIC DNA]</scope>
    <source>
        <strain evidence="7 8">IND107</strain>
    </source>
</reference>
<comment type="subcellular location">
    <subcellularLocation>
        <location evidence="1">Nucleus</location>
    </subcellularLocation>
</comment>
<accession>A0ABR3BLH7</accession>
<evidence type="ECO:0000313" key="7">
    <source>
        <dbReference type="EMBL" id="KAL0243617.1"/>
    </source>
</evidence>
<evidence type="ECO:0000259" key="6">
    <source>
        <dbReference type="PROSITE" id="PS50048"/>
    </source>
</evidence>
<dbReference type="InterPro" id="IPR036864">
    <property type="entry name" value="Zn2-C6_fun-type_DNA-bd_sf"/>
</dbReference>
<dbReference type="PROSITE" id="PS50048">
    <property type="entry name" value="ZN2_CY6_FUNGAL_2"/>
    <property type="match status" value="1"/>
</dbReference>
<evidence type="ECO:0000256" key="1">
    <source>
        <dbReference type="ARBA" id="ARBA00004123"/>
    </source>
</evidence>
<reference evidence="8" key="1">
    <citation type="submission" date="2015-01" db="EMBL/GenBank/DDBJ databases">
        <title>The Genome Sequence of Cryptococcus gattii MMRL2647.</title>
        <authorList>
            <consortium name="The Broad Institute Genomics Platform"/>
            <person name="Cuomo C."/>
            <person name="Litvintseva A."/>
            <person name="Chen Y."/>
            <person name="Heitman J."/>
            <person name="Sun S."/>
            <person name="Springer D."/>
            <person name="Dromer F."/>
            <person name="Young S."/>
            <person name="Zeng Q."/>
            <person name="Gargeya S."/>
            <person name="Abouelleil A."/>
            <person name="Alvarado L."/>
            <person name="Chapman S.B."/>
            <person name="Gainer-Dewar J."/>
            <person name="Goldberg J."/>
            <person name="Griggs A."/>
            <person name="Gujja S."/>
            <person name="Hansen M."/>
            <person name="Howarth C."/>
            <person name="Imamovic A."/>
            <person name="Larimer J."/>
            <person name="Murphy C."/>
            <person name="Naylor J."/>
            <person name="Pearson M."/>
            <person name="Priest M."/>
            <person name="Roberts A."/>
            <person name="Saif S."/>
            <person name="Shea T."/>
            <person name="Sykes S."/>
            <person name="Wortman J."/>
            <person name="Nusbaum C."/>
            <person name="Birren B."/>
        </authorList>
    </citation>
    <scope>NUCLEOTIDE SEQUENCE [LARGE SCALE GENOMIC DNA]</scope>
    <source>
        <strain evidence="8">IND107</strain>
    </source>
</reference>
<organism evidence="7 8">
    <name type="scientific">Cryptococcus tetragattii IND107</name>
    <dbReference type="NCBI Taxonomy" id="1296105"/>
    <lineage>
        <taxon>Eukaryota</taxon>
        <taxon>Fungi</taxon>
        <taxon>Dikarya</taxon>
        <taxon>Basidiomycota</taxon>
        <taxon>Agaricomycotina</taxon>
        <taxon>Tremellomycetes</taxon>
        <taxon>Tremellales</taxon>
        <taxon>Cryptococcaceae</taxon>
        <taxon>Cryptococcus</taxon>
        <taxon>Cryptococcus gattii species complex</taxon>
    </lineage>
</organism>
<dbReference type="PROSITE" id="PS00463">
    <property type="entry name" value="ZN2_CY6_FUNGAL_1"/>
    <property type="match status" value="1"/>
</dbReference>
<dbReference type="Pfam" id="PF00172">
    <property type="entry name" value="Zn_clus"/>
    <property type="match status" value="1"/>
</dbReference>
<gene>
    <name evidence="7" type="ORF">I308_105584</name>
</gene>
<evidence type="ECO:0000256" key="4">
    <source>
        <dbReference type="ARBA" id="ARBA00023242"/>
    </source>
</evidence>
<evidence type="ECO:0000256" key="5">
    <source>
        <dbReference type="SAM" id="MobiDB-lite"/>
    </source>
</evidence>
<keyword evidence="8" id="KW-1185">Reference proteome</keyword>
<dbReference type="SUPFAM" id="SSF57701">
    <property type="entry name" value="Zn2/Cys6 DNA-binding domain"/>
    <property type="match status" value="1"/>
</dbReference>
<feature type="region of interest" description="Disordered" evidence="5">
    <location>
        <begin position="1"/>
        <end position="40"/>
    </location>
</feature>
<keyword evidence="4" id="KW-0539">Nucleus</keyword>
<dbReference type="SMART" id="SM00066">
    <property type="entry name" value="GAL4"/>
    <property type="match status" value="1"/>
</dbReference>
<dbReference type="RefSeq" id="XP_066611984.1">
    <property type="nucleotide sequence ID" value="XM_066760038.1"/>
</dbReference>
<dbReference type="Proteomes" id="UP000054399">
    <property type="component" value="Unassembled WGS sequence"/>
</dbReference>
<comment type="caution">
    <text evidence="7">The sequence shown here is derived from an EMBL/GenBank/DDBJ whole genome shotgun (WGS) entry which is preliminary data.</text>
</comment>
<dbReference type="PANTHER" id="PTHR46910">
    <property type="entry name" value="TRANSCRIPTION FACTOR PDR1"/>
    <property type="match status" value="1"/>
</dbReference>
<dbReference type="GeneID" id="91992439"/>
<evidence type="ECO:0000256" key="3">
    <source>
        <dbReference type="ARBA" id="ARBA00023125"/>
    </source>
</evidence>
<dbReference type="PANTHER" id="PTHR46910:SF3">
    <property type="entry name" value="HALOTOLERANCE PROTEIN 9-RELATED"/>
    <property type="match status" value="1"/>
</dbReference>
<keyword evidence="3" id="KW-0238">DNA-binding</keyword>
<dbReference type="InterPro" id="IPR050987">
    <property type="entry name" value="AtrR-like"/>
</dbReference>
<protein>
    <recommendedName>
        <fullName evidence="6">Zn(2)-C6 fungal-type domain-containing protein</fullName>
    </recommendedName>
</protein>
<evidence type="ECO:0000313" key="8">
    <source>
        <dbReference type="Proteomes" id="UP000054399"/>
    </source>
</evidence>
<dbReference type="InterPro" id="IPR001138">
    <property type="entry name" value="Zn2Cys6_DnaBD"/>
</dbReference>
<feature type="compositionally biased region" description="Polar residues" evidence="5">
    <location>
        <begin position="1"/>
        <end position="39"/>
    </location>
</feature>
<feature type="domain" description="Zn(2)-C6 fungal-type" evidence="6">
    <location>
        <begin position="49"/>
        <end position="78"/>
    </location>
</feature>
<name>A0ABR3BLH7_9TREE</name>
<proteinExistence type="predicted"/>
<dbReference type="EMBL" id="ATAM02000010">
    <property type="protein sequence ID" value="KAL0243617.1"/>
    <property type="molecule type" value="Genomic_DNA"/>
</dbReference>
<dbReference type="Gene3D" id="4.10.240.10">
    <property type="entry name" value="Zn(2)-C6 fungal-type DNA-binding domain"/>
    <property type="match status" value="1"/>
</dbReference>